<accession>A0A1H0UHN4</accession>
<dbReference type="PANTHER" id="PTHR42756:SF1">
    <property type="entry name" value="TRANSCRIPTIONAL REPRESSOR OF EMRAB OPERON"/>
    <property type="match status" value="1"/>
</dbReference>
<evidence type="ECO:0000256" key="3">
    <source>
        <dbReference type="ARBA" id="ARBA00023163"/>
    </source>
</evidence>
<keyword evidence="2 5" id="KW-0238">DNA-binding</keyword>
<name>A0A1H0UHN4_HALAD</name>
<sequence>MKQNIDQNLGYNINMVAHFLQNIYNQRLGEYGLTHSQAKVIYFLAKAGEQSQTDLQKQLHIKASSMNGLIETLLKHERIMKRSCQKDKRTKLVKLTDKGLELHATILKIIADIEEEANQGLSKEEQQVMISWLKKMQANLKPKTSRSEDK</sequence>
<dbReference type="SUPFAM" id="SSF46785">
    <property type="entry name" value="Winged helix' DNA-binding domain"/>
    <property type="match status" value="1"/>
</dbReference>
<proteinExistence type="predicted"/>
<evidence type="ECO:0000256" key="1">
    <source>
        <dbReference type="ARBA" id="ARBA00023015"/>
    </source>
</evidence>
<dbReference type="OrthoDB" id="2328394at2"/>
<keyword evidence="6" id="KW-1185">Reference proteome</keyword>
<dbReference type="STRING" id="240303.SAMN05421677_12627"/>
<evidence type="ECO:0000259" key="4">
    <source>
        <dbReference type="PROSITE" id="PS50995"/>
    </source>
</evidence>
<dbReference type="Gene3D" id="1.10.10.10">
    <property type="entry name" value="Winged helix-like DNA-binding domain superfamily/Winged helix DNA-binding domain"/>
    <property type="match status" value="1"/>
</dbReference>
<dbReference type="SMART" id="SM00347">
    <property type="entry name" value="HTH_MARR"/>
    <property type="match status" value="1"/>
</dbReference>
<dbReference type="EMBL" id="FNIZ01000026">
    <property type="protein sequence ID" value="SDP65661.1"/>
    <property type="molecule type" value="Genomic_DNA"/>
</dbReference>
<dbReference type="GO" id="GO:0003700">
    <property type="term" value="F:DNA-binding transcription factor activity"/>
    <property type="evidence" value="ECO:0007669"/>
    <property type="project" value="InterPro"/>
</dbReference>
<evidence type="ECO:0000313" key="6">
    <source>
        <dbReference type="Proteomes" id="UP000198860"/>
    </source>
</evidence>
<dbReference type="InterPro" id="IPR000835">
    <property type="entry name" value="HTH_MarR-typ"/>
</dbReference>
<feature type="domain" description="HTH marR-type" evidence="4">
    <location>
        <begin position="6"/>
        <end position="138"/>
    </location>
</feature>
<dbReference type="PRINTS" id="PR00598">
    <property type="entry name" value="HTHMARR"/>
</dbReference>
<dbReference type="InterPro" id="IPR036390">
    <property type="entry name" value="WH_DNA-bd_sf"/>
</dbReference>
<dbReference type="AlphaFoldDB" id="A0A1H0UHN4"/>
<dbReference type="InterPro" id="IPR036388">
    <property type="entry name" value="WH-like_DNA-bd_sf"/>
</dbReference>
<gene>
    <name evidence="5" type="ORF">SAMN05421677_12627</name>
</gene>
<evidence type="ECO:0000256" key="2">
    <source>
        <dbReference type="ARBA" id="ARBA00023125"/>
    </source>
</evidence>
<dbReference type="GO" id="GO:0003677">
    <property type="term" value="F:DNA binding"/>
    <property type="evidence" value="ECO:0007669"/>
    <property type="project" value="UniProtKB-KW"/>
</dbReference>
<dbReference type="PROSITE" id="PS50995">
    <property type="entry name" value="HTH_MARR_2"/>
    <property type="match status" value="1"/>
</dbReference>
<dbReference type="Pfam" id="PF01047">
    <property type="entry name" value="MarR"/>
    <property type="match status" value="1"/>
</dbReference>
<organism evidence="5 6">
    <name type="scientific">Halobacillus aidingensis</name>
    <dbReference type="NCBI Taxonomy" id="240303"/>
    <lineage>
        <taxon>Bacteria</taxon>
        <taxon>Bacillati</taxon>
        <taxon>Bacillota</taxon>
        <taxon>Bacilli</taxon>
        <taxon>Bacillales</taxon>
        <taxon>Bacillaceae</taxon>
        <taxon>Halobacillus</taxon>
    </lineage>
</organism>
<keyword evidence="1" id="KW-0805">Transcription regulation</keyword>
<evidence type="ECO:0000313" key="5">
    <source>
        <dbReference type="EMBL" id="SDP65661.1"/>
    </source>
</evidence>
<dbReference type="Proteomes" id="UP000198860">
    <property type="component" value="Unassembled WGS sequence"/>
</dbReference>
<dbReference type="RefSeq" id="WP_089654542.1">
    <property type="nucleotide sequence ID" value="NZ_FNIZ01000026.1"/>
</dbReference>
<protein>
    <submittedName>
        <fullName evidence="5">DNA-binding transcriptional regulator, MarR family</fullName>
    </submittedName>
</protein>
<dbReference type="PANTHER" id="PTHR42756">
    <property type="entry name" value="TRANSCRIPTIONAL REGULATOR, MARR"/>
    <property type="match status" value="1"/>
</dbReference>
<reference evidence="6" key="1">
    <citation type="submission" date="2016-10" db="EMBL/GenBank/DDBJ databases">
        <authorList>
            <person name="Varghese N."/>
            <person name="Submissions S."/>
        </authorList>
    </citation>
    <scope>NUCLEOTIDE SEQUENCE [LARGE SCALE GENOMIC DNA]</scope>
    <source>
        <strain evidence="6">CGMCC 1.3703</strain>
    </source>
</reference>
<keyword evidence="3" id="KW-0804">Transcription</keyword>